<keyword evidence="1" id="KW-1133">Transmembrane helix</keyword>
<sequence>MTWRLSYLKTLLLILFIVLLGNMVVFSIEILQVLLLFTFPMLLNQMLLLSLLVKALLFSLSKPMPKICLLSENLPFCLLSLPLQTQLFLSSPLFQPAFLLALPPIADAAIPQQPVFQHAVPLTAIAATAVLQLPVEG</sequence>
<dbReference type="AlphaFoldDB" id="A0A0D0BV88"/>
<keyword evidence="3" id="KW-1185">Reference proteome</keyword>
<reference evidence="2 3" key="1">
    <citation type="submission" date="2014-04" db="EMBL/GenBank/DDBJ databases">
        <authorList>
            <consortium name="DOE Joint Genome Institute"/>
            <person name="Kuo A."/>
            <person name="Kohler A."/>
            <person name="Jargeat P."/>
            <person name="Nagy L.G."/>
            <person name="Floudas D."/>
            <person name="Copeland A."/>
            <person name="Barry K.W."/>
            <person name="Cichocki N."/>
            <person name="Veneault-Fourrey C."/>
            <person name="LaButti K."/>
            <person name="Lindquist E.A."/>
            <person name="Lipzen A."/>
            <person name="Lundell T."/>
            <person name="Morin E."/>
            <person name="Murat C."/>
            <person name="Sun H."/>
            <person name="Tunlid A."/>
            <person name="Henrissat B."/>
            <person name="Grigoriev I.V."/>
            <person name="Hibbett D.S."/>
            <person name="Martin F."/>
            <person name="Nordberg H.P."/>
            <person name="Cantor M.N."/>
            <person name="Hua S.X."/>
        </authorList>
    </citation>
    <scope>NUCLEOTIDE SEQUENCE [LARGE SCALE GENOMIC DNA]</scope>
    <source>
        <strain evidence="2 3">Ve08.2h10</strain>
    </source>
</reference>
<accession>A0A0D0BV88</accession>
<feature type="transmembrane region" description="Helical" evidence="1">
    <location>
        <begin position="7"/>
        <end position="28"/>
    </location>
</feature>
<dbReference type="InParanoid" id="A0A0D0BV88"/>
<organism evidence="2 3">
    <name type="scientific">Paxillus rubicundulus Ve08.2h10</name>
    <dbReference type="NCBI Taxonomy" id="930991"/>
    <lineage>
        <taxon>Eukaryota</taxon>
        <taxon>Fungi</taxon>
        <taxon>Dikarya</taxon>
        <taxon>Basidiomycota</taxon>
        <taxon>Agaricomycotina</taxon>
        <taxon>Agaricomycetes</taxon>
        <taxon>Agaricomycetidae</taxon>
        <taxon>Boletales</taxon>
        <taxon>Paxilineae</taxon>
        <taxon>Paxillaceae</taxon>
        <taxon>Paxillus</taxon>
    </lineage>
</organism>
<protein>
    <submittedName>
        <fullName evidence="2">Uncharacterized protein</fullName>
    </submittedName>
</protein>
<dbReference type="Proteomes" id="UP000054538">
    <property type="component" value="Unassembled WGS sequence"/>
</dbReference>
<evidence type="ECO:0000256" key="1">
    <source>
        <dbReference type="SAM" id="Phobius"/>
    </source>
</evidence>
<dbReference type="HOGENOM" id="CLU_1865777_0_0_1"/>
<keyword evidence="1" id="KW-0812">Transmembrane</keyword>
<gene>
    <name evidence="2" type="ORF">PAXRUDRAFT_173144</name>
</gene>
<reference evidence="3" key="2">
    <citation type="submission" date="2015-01" db="EMBL/GenBank/DDBJ databases">
        <title>Evolutionary Origins and Diversification of the Mycorrhizal Mutualists.</title>
        <authorList>
            <consortium name="DOE Joint Genome Institute"/>
            <consortium name="Mycorrhizal Genomics Consortium"/>
            <person name="Kohler A."/>
            <person name="Kuo A."/>
            <person name="Nagy L.G."/>
            <person name="Floudas D."/>
            <person name="Copeland A."/>
            <person name="Barry K.W."/>
            <person name="Cichocki N."/>
            <person name="Veneault-Fourrey C."/>
            <person name="LaButti K."/>
            <person name="Lindquist E.A."/>
            <person name="Lipzen A."/>
            <person name="Lundell T."/>
            <person name="Morin E."/>
            <person name="Murat C."/>
            <person name="Riley R."/>
            <person name="Ohm R."/>
            <person name="Sun H."/>
            <person name="Tunlid A."/>
            <person name="Henrissat B."/>
            <person name="Grigoriev I.V."/>
            <person name="Hibbett D.S."/>
            <person name="Martin F."/>
        </authorList>
    </citation>
    <scope>NUCLEOTIDE SEQUENCE [LARGE SCALE GENOMIC DNA]</scope>
    <source>
        <strain evidence="3">Ve08.2h10</strain>
    </source>
</reference>
<keyword evidence="1" id="KW-0472">Membrane</keyword>
<proteinExistence type="predicted"/>
<evidence type="ECO:0000313" key="2">
    <source>
        <dbReference type="EMBL" id="KIK75337.1"/>
    </source>
</evidence>
<feature type="transmembrane region" description="Helical" evidence="1">
    <location>
        <begin position="34"/>
        <end position="57"/>
    </location>
</feature>
<dbReference type="EMBL" id="KN828179">
    <property type="protein sequence ID" value="KIK75337.1"/>
    <property type="molecule type" value="Genomic_DNA"/>
</dbReference>
<name>A0A0D0BV88_9AGAM</name>
<evidence type="ECO:0000313" key="3">
    <source>
        <dbReference type="Proteomes" id="UP000054538"/>
    </source>
</evidence>